<dbReference type="HOGENOM" id="CLU_598162_0_0_0"/>
<evidence type="ECO:0000313" key="3">
    <source>
        <dbReference type="Proteomes" id="UP000007575"/>
    </source>
</evidence>
<dbReference type="AlphaFoldDB" id="H8H1K4"/>
<sequence length="517" mass="53807">MTHRAQPAAATFLLLLGALSLSQASAAQNTVAGNTTRAGTEITNTGSLDYLTDEGTNATDPSNTVTATVKHVPAVAITPNGGTDGNPGGTPVCGQTVIGIPGQNAVLTYEIQNVSNGPDVYDLTTALGNAAPQQNTAVTYYLDDGDGAFNPDTDQPVTSVSLDVGETRTLFATYPIDAAEAGTTQFQISPVATSGADHTVADSGNIGCVDTQDRVGAELQGDNQRRTTAPATIVTQHTLRNTGNVTLNASSLQLDQSAGKYPTTYRLGTQTTEYATPQQALAAFGDLAMGQSEPLFVTQQVPAGEANGSSSTVRLFAYSPETASPERAVLTPYNAEAFRVDELYITRGIGRIDKTQALCTVDADGLLNCPSGQTMFDNMDTYKQPIVAEPCSVIKYALFARNGGDALLRQGRLRDTVPASTSLIGAVPMFANSAALYRVDGGAWTTTAPEKLAEGQTLEIAPDLDGDGAFTDADGIPAQNNQIGAALYVQVKGPNCAAPSGFPFESINNFQASSVRN</sequence>
<dbReference type="Proteomes" id="UP000007575">
    <property type="component" value="Plasmid P2"/>
</dbReference>
<organism evidence="2 3">
    <name type="scientific">Deinococcus gobiensis (strain DSM 21396 / JCM 16679 / CGMCC 1.7299 / I-0)</name>
    <dbReference type="NCBI Taxonomy" id="745776"/>
    <lineage>
        <taxon>Bacteria</taxon>
        <taxon>Thermotogati</taxon>
        <taxon>Deinococcota</taxon>
        <taxon>Deinococci</taxon>
        <taxon>Deinococcales</taxon>
        <taxon>Deinococcaceae</taxon>
        <taxon>Deinococcus</taxon>
    </lineage>
</organism>
<keyword evidence="3" id="KW-1185">Reference proteome</keyword>
<evidence type="ECO:0000256" key="1">
    <source>
        <dbReference type="SAM" id="SignalP"/>
    </source>
</evidence>
<feature type="signal peptide" evidence="1">
    <location>
        <begin position="1"/>
        <end position="26"/>
    </location>
</feature>
<accession>H8H1K4</accession>
<keyword evidence="2" id="KW-0614">Plasmid</keyword>
<dbReference type="PATRIC" id="fig|745776.4.peg.3514"/>
<dbReference type="OrthoDB" id="28777at2"/>
<proteinExistence type="predicted"/>
<geneLocation type="plasmid" evidence="2 3">
    <name>P2</name>
</geneLocation>
<gene>
    <name evidence="2" type="ordered locus">DGo_PB0132</name>
</gene>
<dbReference type="KEGG" id="dgo:DGo_PB0132"/>
<feature type="chain" id="PRO_5003612132" evidence="1">
    <location>
        <begin position="27"/>
        <end position="517"/>
    </location>
</feature>
<dbReference type="RefSeq" id="WP_014686497.1">
    <property type="nucleotide sequence ID" value="NC_017791.1"/>
</dbReference>
<dbReference type="EMBL" id="CP002193">
    <property type="protein sequence ID" value="AFD27401.1"/>
    <property type="molecule type" value="Genomic_DNA"/>
</dbReference>
<keyword evidence="1" id="KW-0732">Signal</keyword>
<name>H8H1K4_DEIGI</name>
<evidence type="ECO:0000313" key="2">
    <source>
        <dbReference type="EMBL" id="AFD27401.1"/>
    </source>
</evidence>
<reference evidence="2 3" key="1">
    <citation type="journal article" date="2012" name="PLoS ONE">
        <title>Genome sequence and transcriptome analysis of the radioresistant bacterium Deinococcus gobiensis: insights into the extreme environmental adaptations.</title>
        <authorList>
            <person name="Yuan M."/>
            <person name="Chen M."/>
            <person name="Zhang W."/>
            <person name="Lu W."/>
            <person name="Wang J."/>
            <person name="Yang M."/>
            <person name="Zhao P."/>
            <person name="Tang R."/>
            <person name="Li X."/>
            <person name="Hao Y."/>
            <person name="Zhou Z."/>
            <person name="Zhan Y."/>
            <person name="Yu H."/>
            <person name="Teng C."/>
            <person name="Yan Y."/>
            <person name="Ping S."/>
            <person name="Wang Y."/>
            <person name="Lin M."/>
        </authorList>
    </citation>
    <scope>NUCLEOTIDE SEQUENCE [LARGE SCALE GENOMIC DNA]</scope>
    <source>
        <strain evidence="3">DSM 21396 / JCM 16679 / CGMCC 1.7299 / I-0</strain>
        <plasmid evidence="2">P2</plasmid>
    </source>
</reference>
<protein>
    <submittedName>
        <fullName evidence="2">Conserved repeat domain protein</fullName>
    </submittedName>
</protein>